<reference evidence="1" key="2">
    <citation type="submission" date="2016-06" db="EMBL/GenBank/DDBJ databases">
        <title>The genome of a short-lived fish provides insights into sex chromosome evolution and the genetic control of aging.</title>
        <authorList>
            <person name="Reichwald K."/>
            <person name="Felder M."/>
            <person name="Petzold A."/>
            <person name="Koch P."/>
            <person name="Groth M."/>
            <person name="Platzer M."/>
        </authorList>
    </citation>
    <scope>NUCLEOTIDE SEQUENCE</scope>
    <source>
        <tissue evidence="1">Brain</tissue>
    </source>
</reference>
<reference evidence="1" key="1">
    <citation type="submission" date="2016-05" db="EMBL/GenBank/DDBJ databases">
        <authorList>
            <person name="Lavstsen T."/>
            <person name="Jespersen J.S."/>
        </authorList>
    </citation>
    <scope>NUCLEOTIDE SEQUENCE</scope>
    <source>
        <tissue evidence="1">Brain</tissue>
    </source>
</reference>
<feature type="non-terminal residue" evidence="1">
    <location>
        <position position="1"/>
    </location>
</feature>
<dbReference type="EMBL" id="HAEB01010265">
    <property type="protein sequence ID" value="SBQ56792.1"/>
    <property type="molecule type" value="Transcribed_RNA"/>
</dbReference>
<organism evidence="1">
    <name type="scientific">Nothobranchius korthausae</name>
    <dbReference type="NCBI Taxonomy" id="1143690"/>
    <lineage>
        <taxon>Eukaryota</taxon>
        <taxon>Metazoa</taxon>
        <taxon>Chordata</taxon>
        <taxon>Craniata</taxon>
        <taxon>Vertebrata</taxon>
        <taxon>Euteleostomi</taxon>
        <taxon>Actinopterygii</taxon>
        <taxon>Neopterygii</taxon>
        <taxon>Teleostei</taxon>
        <taxon>Neoteleostei</taxon>
        <taxon>Acanthomorphata</taxon>
        <taxon>Ovalentaria</taxon>
        <taxon>Atherinomorphae</taxon>
        <taxon>Cyprinodontiformes</taxon>
        <taxon>Nothobranchiidae</taxon>
        <taxon>Nothobranchius</taxon>
    </lineage>
</organism>
<evidence type="ECO:0000313" key="1">
    <source>
        <dbReference type="EMBL" id="SBQ56792.1"/>
    </source>
</evidence>
<dbReference type="EMBL" id="HAEC01015497">
    <property type="protein sequence ID" value="SBQ83718.1"/>
    <property type="molecule type" value="Transcribed_RNA"/>
</dbReference>
<sequence>ITNSSASVSLAVPYSAFINASQTHNKWESHAKQKSCSEAFSTRNQSSYTGLSRALCSARIIESECSGGKEK</sequence>
<name>A0A1A8FCL2_9TELE</name>
<proteinExistence type="predicted"/>
<gene>
    <name evidence="1" type="primary">LOAG_13019</name>
</gene>
<accession>A0A1A8FCL2</accession>
<dbReference type="AlphaFoldDB" id="A0A1A8FCL2"/>
<protein>
    <submittedName>
        <fullName evidence="1">Uncharacterized protein</fullName>
    </submittedName>
</protein>